<evidence type="ECO:0000313" key="10">
    <source>
        <dbReference type="Proteomes" id="UP000007383"/>
    </source>
</evidence>
<dbReference type="AlphaFoldDB" id="H9UID3"/>
<dbReference type="PANTHER" id="PTHR45846:SF1">
    <property type="entry name" value="TRNA-DIHYDROURIDINE(47) SYNTHASE [NAD(P)(+)]-LIKE"/>
    <property type="match status" value="1"/>
</dbReference>
<dbReference type="InterPro" id="IPR013785">
    <property type="entry name" value="Aldolase_TIM"/>
</dbReference>
<keyword evidence="1 5" id="KW-0285">Flavoprotein</keyword>
<feature type="domain" description="DUS-like FMN-binding" evidence="8">
    <location>
        <begin position="5"/>
        <end position="254"/>
    </location>
</feature>
<name>H9UID3_SPIAZ</name>
<dbReference type="InterPro" id="IPR035587">
    <property type="entry name" value="DUS-like_FMN-bd"/>
</dbReference>
<dbReference type="SUPFAM" id="SSF51395">
    <property type="entry name" value="FMN-linked oxidoreductases"/>
    <property type="match status" value="1"/>
</dbReference>
<dbReference type="GO" id="GO:0003723">
    <property type="term" value="F:RNA binding"/>
    <property type="evidence" value="ECO:0007669"/>
    <property type="project" value="TreeGrafter"/>
</dbReference>
<dbReference type="InterPro" id="IPR001269">
    <property type="entry name" value="DUS_fam"/>
</dbReference>
<evidence type="ECO:0000256" key="4">
    <source>
        <dbReference type="ARBA" id="ARBA00023002"/>
    </source>
</evidence>
<dbReference type="PIRSF" id="PIRSF006621">
    <property type="entry name" value="Dus"/>
    <property type="match status" value="1"/>
</dbReference>
<comment type="similarity">
    <text evidence="5">Belongs to the dus family.</text>
</comment>
<dbReference type="EMBL" id="CP003282">
    <property type="protein sequence ID" value="AFG37276.1"/>
    <property type="molecule type" value="Genomic_DNA"/>
</dbReference>
<feature type="binding site" evidence="7">
    <location>
        <begin position="216"/>
        <end position="217"/>
    </location>
    <ligand>
        <name>FMN</name>
        <dbReference type="ChEBI" id="CHEBI:58210"/>
    </ligand>
</feature>
<feature type="binding site" evidence="7">
    <location>
        <begin position="7"/>
        <end position="9"/>
    </location>
    <ligand>
        <name>FMN</name>
        <dbReference type="ChEBI" id="CHEBI:58210"/>
    </ligand>
</feature>
<evidence type="ECO:0000256" key="3">
    <source>
        <dbReference type="ARBA" id="ARBA00022694"/>
    </source>
</evidence>
<reference evidence="10" key="1">
    <citation type="journal article" date="2013" name="Stand. Genomic Sci.">
        <title>Complete genome sequence of the halophilic bacterium Spirochaeta africana type strain (Z-7692(T)) from the alkaline Lake Magadi in the East African Rift.</title>
        <authorList>
            <person name="Liolos K."/>
            <person name="Abt B."/>
            <person name="Scheuner C."/>
            <person name="Teshima H."/>
            <person name="Held B."/>
            <person name="Lapidus A."/>
            <person name="Nolan M."/>
            <person name="Lucas S."/>
            <person name="Deshpande S."/>
            <person name="Cheng J.F."/>
            <person name="Tapia R."/>
            <person name="Goodwin L.A."/>
            <person name="Pitluck S."/>
            <person name="Pagani I."/>
            <person name="Ivanova N."/>
            <person name="Mavromatis K."/>
            <person name="Mikhailova N."/>
            <person name="Huntemann M."/>
            <person name="Pati A."/>
            <person name="Chen A."/>
            <person name="Palaniappan K."/>
            <person name="Land M."/>
            <person name="Rohde M."/>
            <person name="Tindall B.J."/>
            <person name="Detter J.C."/>
            <person name="Goker M."/>
            <person name="Bristow J."/>
            <person name="Eisen J.A."/>
            <person name="Markowitz V."/>
            <person name="Hugenholtz P."/>
            <person name="Woyke T."/>
            <person name="Klenk H.P."/>
            <person name="Kyrpides N.C."/>
        </authorList>
    </citation>
    <scope>NUCLEOTIDE SEQUENCE</scope>
    <source>
        <strain evidence="10">ATCC 700263 / DSM 8902 / Z-7692</strain>
    </source>
</reference>
<organism evidence="9 10">
    <name type="scientific">Spirochaeta africana (strain ATCC 700263 / DSM 8902 / Z-7692)</name>
    <dbReference type="NCBI Taxonomy" id="889378"/>
    <lineage>
        <taxon>Bacteria</taxon>
        <taxon>Pseudomonadati</taxon>
        <taxon>Spirochaetota</taxon>
        <taxon>Spirochaetia</taxon>
        <taxon>Spirochaetales</taxon>
        <taxon>Spirochaetaceae</taxon>
        <taxon>Spirochaeta</taxon>
    </lineage>
</organism>
<keyword evidence="10" id="KW-1185">Reference proteome</keyword>
<dbReference type="GO" id="GO:0017150">
    <property type="term" value="F:tRNA dihydrouridine synthase activity"/>
    <property type="evidence" value="ECO:0007669"/>
    <property type="project" value="InterPro"/>
</dbReference>
<evidence type="ECO:0000256" key="1">
    <source>
        <dbReference type="ARBA" id="ARBA00022630"/>
    </source>
</evidence>
<evidence type="ECO:0000256" key="2">
    <source>
        <dbReference type="ARBA" id="ARBA00022643"/>
    </source>
</evidence>
<feature type="active site" description="Proton donor" evidence="6">
    <location>
        <position position="92"/>
    </location>
</feature>
<dbReference type="EC" id="1.3.1.-" evidence="5"/>
<dbReference type="STRING" id="889378.Spiaf_1197"/>
<feature type="binding site" evidence="7">
    <location>
        <position position="62"/>
    </location>
    <ligand>
        <name>FMN</name>
        <dbReference type="ChEBI" id="CHEBI:58210"/>
    </ligand>
</feature>
<evidence type="ECO:0000313" key="9">
    <source>
        <dbReference type="EMBL" id="AFG37276.1"/>
    </source>
</evidence>
<keyword evidence="7" id="KW-0547">Nucleotide-binding</keyword>
<keyword evidence="3 5" id="KW-0819">tRNA processing</keyword>
<evidence type="ECO:0000256" key="7">
    <source>
        <dbReference type="PIRSR" id="PIRSR006621-2"/>
    </source>
</evidence>
<dbReference type="PATRIC" id="fig|889378.3.peg.1198"/>
<protein>
    <recommendedName>
        <fullName evidence="5">tRNA-dihydrouridine synthase</fullName>
        <ecNumber evidence="5">1.3.1.-</ecNumber>
    </recommendedName>
</protein>
<sequence length="319" mass="36067">MQYYLAPMATLTHRALRELILEFGGCDYFFSEMISARGLLNGGHLEQYYVDAGPHPDRVIYQLMGSDADSIAAAAAMLDERDCAGIDINMGCAAPAITRQGGGVSWMSDYDSAIRMVDQVRRQVTRHPLSVKLRLGFDEDPERVMHFCRGLEQAGVEMITMHPRTAKQKFKRTARWSFVELAAEHLHIPVIGNGDVTDASRLVARSRGPWSGVMVGRGAVQQPWIFAQARAAGQQIEVDREAVALQFLELLRRRQPAEFWKSRAHRFFAYYCTNFAWGHNLNTGIHRESDTHAMGALVRQYFRRYPQERILSVALVPNP</sequence>
<dbReference type="GO" id="GO:0050660">
    <property type="term" value="F:flavin adenine dinucleotide binding"/>
    <property type="evidence" value="ECO:0007669"/>
    <property type="project" value="InterPro"/>
</dbReference>
<evidence type="ECO:0000256" key="6">
    <source>
        <dbReference type="PIRSR" id="PIRSR006621-1"/>
    </source>
</evidence>
<dbReference type="Pfam" id="PF01207">
    <property type="entry name" value="Dus"/>
    <property type="match status" value="1"/>
</dbReference>
<comment type="cofactor">
    <cofactor evidence="5 7">
        <name>FMN</name>
        <dbReference type="ChEBI" id="CHEBI:58210"/>
    </cofactor>
</comment>
<evidence type="ECO:0000256" key="5">
    <source>
        <dbReference type="PIRNR" id="PIRNR006621"/>
    </source>
</evidence>
<dbReference type="KEGG" id="sfc:Spiaf_1197"/>
<feature type="binding site" evidence="7">
    <location>
        <position position="162"/>
    </location>
    <ligand>
        <name>FMN</name>
        <dbReference type="ChEBI" id="CHEBI:58210"/>
    </ligand>
</feature>
<dbReference type="HOGENOM" id="CLU_013299_0_3_12"/>
<gene>
    <name evidence="9" type="ordered locus">Spiaf_1197</name>
</gene>
<dbReference type="Gene3D" id="3.20.20.70">
    <property type="entry name" value="Aldolase class I"/>
    <property type="match status" value="1"/>
</dbReference>
<dbReference type="Proteomes" id="UP000007383">
    <property type="component" value="Chromosome"/>
</dbReference>
<dbReference type="PANTHER" id="PTHR45846">
    <property type="entry name" value="TRNA-DIHYDROURIDINE(47) SYNTHASE [NAD(P)(+)]-LIKE"/>
    <property type="match status" value="1"/>
</dbReference>
<evidence type="ECO:0000259" key="8">
    <source>
        <dbReference type="Pfam" id="PF01207"/>
    </source>
</evidence>
<accession>H9UID3</accession>
<feature type="binding site" evidence="7">
    <location>
        <position position="132"/>
    </location>
    <ligand>
        <name>FMN</name>
        <dbReference type="ChEBI" id="CHEBI:58210"/>
    </ligand>
</feature>
<comment type="function">
    <text evidence="5">Catalyzes the synthesis of 5,6-dihydrouridine (D), a modified base found in the D-loop of most tRNAs, via the reduction of the C5-C6 double bond in target uridines.</text>
</comment>
<keyword evidence="4 5" id="KW-0560">Oxidoreductase</keyword>
<dbReference type="eggNOG" id="COG0042">
    <property type="taxonomic scope" value="Bacteria"/>
</dbReference>
<dbReference type="CDD" id="cd02801">
    <property type="entry name" value="DUS_like_FMN"/>
    <property type="match status" value="1"/>
</dbReference>
<proteinExistence type="inferred from homology"/>
<keyword evidence="2 5" id="KW-0288">FMN</keyword>